<name>X0V5P8_9ZZZZ</name>
<sequence>EFPSQMEAEELDKHPACGPEGDKPVKAAFDAPFYIAFNNLDLSMVNDSRLPSLTGIPIGWGCIYELAYDAYEDPKYAWLLRQIEEAHPAREREFPALPMSVQGGMFKAFELDILRLRRTTWPEGSFQWSDECSVSLTGRHTRGCSLLPTTGVAVLRNHPERSDGANLHMHWGPHVAGHQSPSALHIDLHAGGSRLTDAPCSGGYDDPAYLSWVRTTIAHNTVTVDQRPMYPYHKCGDSIWEAERWHGRPSGGVLIGFQPGEEFSAVRAANDN</sequence>
<dbReference type="AlphaFoldDB" id="X0V5P8"/>
<accession>X0V5P8</accession>
<dbReference type="EMBL" id="BARS01021043">
    <property type="protein sequence ID" value="GAG13420.1"/>
    <property type="molecule type" value="Genomic_DNA"/>
</dbReference>
<dbReference type="GO" id="GO:0016829">
    <property type="term" value="F:lyase activity"/>
    <property type="evidence" value="ECO:0007669"/>
    <property type="project" value="InterPro"/>
</dbReference>
<feature type="domain" description="Heparinase II/III-like C-terminal" evidence="1">
    <location>
        <begin position="142"/>
        <end position="248"/>
    </location>
</feature>
<evidence type="ECO:0000259" key="1">
    <source>
        <dbReference type="Pfam" id="PF07940"/>
    </source>
</evidence>
<dbReference type="Gene3D" id="2.70.98.70">
    <property type="match status" value="1"/>
</dbReference>
<comment type="caution">
    <text evidence="2">The sequence shown here is derived from an EMBL/GenBank/DDBJ whole genome shotgun (WGS) entry which is preliminary data.</text>
</comment>
<gene>
    <name evidence="2" type="ORF">S01H1_33858</name>
</gene>
<reference evidence="2" key="1">
    <citation type="journal article" date="2014" name="Front. Microbiol.">
        <title>High frequency of phylogenetically diverse reductive dehalogenase-homologous genes in deep subseafloor sedimentary metagenomes.</title>
        <authorList>
            <person name="Kawai M."/>
            <person name="Futagami T."/>
            <person name="Toyoda A."/>
            <person name="Takaki Y."/>
            <person name="Nishi S."/>
            <person name="Hori S."/>
            <person name="Arai W."/>
            <person name="Tsubouchi T."/>
            <person name="Morono Y."/>
            <person name="Uchiyama I."/>
            <person name="Ito T."/>
            <person name="Fujiyama A."/>
            <person name="Inagaki F."/>
            <person name="Takami H."/>
        </authorList>
    </citation>
    <scope>NUCLEOTIDE SEQUENCE</scope>
    <source>
        <strain evidence="2">Expedition CK06-06</strain>
    </source>
</reference>
<dbReference type="InterPro" id="IPR012480">
    <property type="entry name" value="Hepar_II_III_C"/>
</dbReference>
<dbReference type="Pfam" id="PF07940">
    <property type="entry name" value="Hepar_II_III_C"/>
    <property type="match status" value="1"/>
</dbReference>
<feature type="non-terminal residue" evidence="2">
    <location>
        <position position="272"/>
    </location>
</feature>
<protein>
    <recommendedName>
        <fullName evidence="1">Heparinase II/III-like C-terminal domain-containing protein</fullName>
    </recommendedName>
</protein>
<feature type="non-terminal residue" evidence="2">
    <location>
        <position position="1"/>
    </location>
</feature>
<evidence type="ECO:0000313" key="2">
    <source>
        <dbReference type="EMBL" id="GAG13420.1"/>
    </source>
</evidence>
<proteinExistence type="predicted"/>
<organism evidence="2">
    <name type="scientific">marine sediment metagenome</name>
    <dbReference type="NCBI Taxonomy" id="412755"/>
    <lineage>
        <taxon>unclassified sequences</taxon>
        <taxon>metagenomes</taxon>
        <taxon>ecological metagenomes</taxon>
    </lineage>
</organism>